<dbReference type="EMBL" id="BPLR01009167">
    <property type="protein sequence ID" value="GIY30018.1"/>
    <property type="molecule type" value="Genomic_DNA"/>
</dbReference>
<protein>
    <submittedName>
        <fullName evidence="1">Uncharacterized protein</fullName>
    </submittedName>
</protein>
<reference evidence="1 2" key="1">
    <citation type="submission" date="2021-06" db="EMBL/GenBank/DDBJ databases">
        <title>Caerostris extrusa draft genome.</title>
        <authorList>
            <person name="Kono N."/>
            <person name="Arakawa K."/>
        </authorList>
    </citation>
    <scope>NUCLEOTIDE SEQUENCE [LARGE SCALE GENOMIC DNA]</scope>
</reference>
<dbReference type="Proteomes" id="UP001054945">
    <property type="component" value="Unassembled WGS sequence"/>
</dbReference>
<gene>
    <name evidence="1" type="ORF">CEXT_174241</name>
</gene>
<accession>A0AAV4SDQ8</accession>
<proteinExistence type="predicted"/>
<sequence length="74" mass="8475">MSSAQSLQKACSAYKPSCGEEECTLPLEDSNNLFFLLFFFNDCKKPENVFLQLGYLSRKESQVKMVDDITHDDE</sequence>
<evidence type="ECO:0000313" key="2">
    <source>
        <dbReference type="Proteomes" id="UP001054945"/>
    </source>
</evidence>
<evidence type="ECO:0000313" key="1">
    <source>
        <dbReference type="EMBL" id="GIY30018.1"/>
    </source>
</evidence>
<organism evidence="1 2">
    <name type="scientific">Caerostris extrusa</name>
    <name type="common">Bark spider</name>
    <name type="synonym">Caerostris bankana</name>
    <dbReference type="NCBI Taxonomy" id="172846"/>
    <lineage>
        <taxon>Eukaryota</taxon>
        <taxon>Metazoa</taxon>
        <taxon>Ecdysozoa</taxon>
        <taxon>Arthropoda</taxon>
        <taxon>Chelicerata</taxon>
        <taxon>Arachnida</taxon>
        <taxon>Araneae</taxon>
        <taxon>Araneomorphae</taxon>
        <taxon>Entelegynae</taxon>
        <taxon>Araneoidea</taxon>
        <taxon>Araneidae</taxon>
        <taxon>Caerostris</taxon>
    </lineage>
</organism>
<comment type="caution">
    <text evidence="1">The sequence shown here is derived from an EMBL/GenBank/DDBJ whole genome shotgun (WGS) entry which is preliminary data.</text>
</comment>
<name>A0AAV4SDQ8_CAEEX</name>
<keyword evidence="2" id="KW-1185">Reference proteome</keyword>
<dbReference type="AlphaFoldDB" id="A0AAV4SDQ8"/>